<dbReference type="RefSeq" id="WP_136901410.1">
    <property type="nucleotide sequence ID" value="NZ_SUME01000004.1"/>
</dbReference>
<evidence type="ECO:0000259" key="2">
    <source>
        <dbReference type="Pfam" id="PF12146"/>
    </source>
</evidence>
<name>A0A4U0PD35_9SPHI</name>
<dbReference type="InterPro" id="IPR053145">
    <property type="entry name" value="AB_hydrolase_Est10"/>
</dbReference>
<evidence type="ECO:0000313" key="3">
    <source>
        <dbReference type="EMBL" id="TJZ60564.1"/>
    </source>
</evidence>
<accession>A0A4U0PD35</accession>
<keyword evidence="1 3" id="KW-0378">Hydrolase</keyword>
<dbReference type="InterPro" id="IPR022742">
    <property type="entry name" value="Hydrolase_4"/>
</dbReference>
<evidence type="ECO:0000256" key="1">
    <source>
        <dbReference type="ARBA" id="ARBA00022801"/>
    </source>
</evidence>
<organism evidence="3 4">
    <name type="scientific">Sphingobacterium olei</name>
    <dbReference type="NCBI Taxonomy" id="2571155"/>
    <lineage>
        <taxon>Bacteria</taxon>
        <taxon>Pseudomonadati</taxon>
        <taxon>Bacteroidota</taxon>
        <taxon>Sphingobacteriia</taxon>
        <taxon>Sphingobacteriales</taxon>
        <taxon>Sphingobacteriaceae</taxon>
        <taxon>Sphingobacterium</taxon>
    </lineage>
</organism>
<dbReference type="GO" id="GO:0052689">
    <property type="term" value="F:carboxylic ester hydrolase activity"/>
    <property type="evidence" value="ECO:0007669"/>
    <property type="project" value="TreeGrafter"/>
</dbReference>
<reference evidence="3 4" key="1">
    <citation type="submission" date="2019-04" db="EMBL/GenBank/DDBJ databases">
        <title>Sphingobacterium olei sp. nov., isolated from oil-contaminated soil.</title>
        <authorList>
            <person name="Liu B."/>
        </authorList>
    </citation>
    <scope>NUCLEOTIDE SEQUENCE [LARGE SCALE GENOMIC DNA]</scope>
    <source>
        <strain evidence="3 4">HAL-9</strain>
    </source>
</reference>
<dbReference type="Proteomes" id="UP000306808">
    <property type="component" value="Unassembled WGS sequence"/>
</dbReference>
<comment type="caution">
    <text evidence="3">The sequence shown here is derived from an EMBL/GenBank/DDBJ whole genome shotgun (WGS) entry which is preliminary data.</text>
</comment>
<dbReference type="OrthoDB" id="9809549at2"/>
<dbReference type="PROSITE" id="PS00708">
    <property type="entry name" value="PRO_ENDOPEP_SER"/>
    <property type="match status" value="1"/>
</dbReference>
<protein>
    <submittedName>
        <fullName evidence="3">Alpha/beta fold hydrolase</fullName>
    </submittedName>
</protein>
<dbReference type="PANTHER" id="PTHR43265:SF1">
    <property type="entry name" value="ESTERASE ESTD"/>
    <property type="match status" value="1"/>
</dbReference>
<dbReference type="PROSITE" id="PS51257">
    <property type="entry name" value="PROKAR_LIPOPROTEIN"/>
    <property type="match status" value="1"/>
</dbReference>
<proteinExistence type="predicted"/>
<dbReference type="AlphaFoldDB" id="A0A4U0PD35"/>
<sequence>MKQFYLVFFLVVYSCLGYAKSVHDPSVPHSYDTLEVVFTNTYDDVQLAGTLSFPKQRGSFPAVILLTGSGAQNRDEEILGHKPFKVIADYLTQRGIVVLRYDDRGVGRSTGQFDNSTIGDFSKDALAALSFLKKQAQVDVHKIGFIGHSEGGLIAALLAGQNVLDLSFIVSLAGPAVSIDQLMVDQLYAIGKAAGMSEPALEAARKINEKNFAIVKSDLGNQEAYQGLMENMKMVPGFVENPDLLAMVSPAYRYFLRIEPEKYLKKIRIPVFAAFGSLDVQVPSTRNLESLHRLLPKNPKSVLKEYEGLNHLFQQAKTGQVTEYAQIKETFNERVLRDMADWITNL</sequence>
<dbReference type="EMBL" id="SUME01000004">
    <property type="protein sequence ID" value="TJZ60564.1"/>
    <property type="molecule type" value="Genomic_DNA"/>
</dbReference>
<dbReference type="GO" id="GO:0004252">
    <property type="term" value="F:serine-type endopeptidase activity"/>
    <property type="evidence" value="ECO:0007669"/>
    <property type="project" value="InterPro"/>
</dbReference>
<dbReference type="Gene3D" id="3.40.50.1820">
    <property type="entry name" value="alpha/beta hydrolase"/>
    <property type="match status" value="1"/>
</dbReference>
<dbReference type="SUPFAM" id="SSF53474">
    <property type="entry name" value="alpha/beta-Hydrolases"/>
    <property type="match status" value="1"/>
</dbReference>
<evidence type="ECO:0000313" key="4">
    <source>
        <dbReference type="Proteomes" id="UP000306808"/>
    </source>
</evidence>
<dbReference type="InterPro" id="IPR029058">
    <property type="entry name" value="AB_hydrolase_fold"/>
</dbReference>
<keyword evidence="4" id="KW-1185">Reference proteome</keyword>
<dbReference type="GO" id="GO:0006508">
    <property type="term" value="P:proteolysis"/>
    <property type="evidence" value="ECO:0007669"/>
    <property type="project" value="InterPro"/>
</dbReference>
<feature type="domain" description="Serine aminopeptidase S33" evidence="2">
    <location>
        <begin position="86"/>
        <end position="311"/>
    </location>
</feature>
<dbReference type="PANTHER" id="PTHR43265">
    <property type="entry name" value="ESTERASE ESTD"/>
    <property type="match status" value="1"/>
</dbReference>
<dbReference type="InterPro" id="IPR002471">
    <property type="entry name" value="Pept_S9_AS"/>
</dbReference>
<gene>
    <name evidence="3" type="ORF">FAZ15_11235</name>
</gene>
<dbReference type="Pfam" id="PF12146">
    <property type="entry name" value="Hydrolase_4"/>
    <property type="match status" value="1"/>
</dbReference>